<feature type="signal peptide" evidence="1">
    <location>
        <begin position="1"/>
        <end position="20"/>
    </location>
</feature>
<dbReference type="HOGENOM" id="CLU_017617_3_0_10"/>
<dbReference type="Proteomes" id="UP000014200">
    <property type="component" value="Unassembled WGS sequence"/>
</dbReference>
<protein>
    <recommendedName>
        <fullName evidence="2">Outer membrane protein beta-barrel domain-containing protein</fullName>
    </recommendedName>
</protein>
<dbReference type="GeneID" id="82155235"/>
<feature type="chain" id="PRO_5004474183" description="Outer membrane protein beta-barrel domain-containing protein" evidence="1">
    <location>
        <begin position="21"/>
        <end position="769"/>
    </location>
</feature>
<proteinExistence type="predicted"/>
<dbReference type="Pfam" id="PF14905">
    <property type="entry name" value="OMP_b-brl_3"/>
    <property type="match status" value="1"/>
</dbReference>
<dbReference type="PATRIC" id="fig|1235788.3.peg.2843"/>
<keyword evidence="4" id="KW-1185">Reference proteome</keyword>
<dbReference type="RefSeq" id="WP_016277113.1">
    <property type="nucleotide sequence ID" value="NZ_JABVZU010000003.1"/>
</dbReference>
<dbReference type="Pfam" id="PF13715">
    <property type="entry name" value="CarbopepD_reg_2"/>
    <property type="match status" value="1"/>
</dbReference>
<dbReference type="EMBL" id="ASSP01000017">
    <property type="protein sequence ID" value="EOS11661.1"/>
    <property type="molecule type" value="Genomic_DNA"/>
</dbReference>
<name>R9I6E0_9BACT</name>
<evidence type="ECO:0000256" key="1">
    <source>
        <dbReference type="SAM" id="SignalP"/>
    </source>
</evidence>
<accession>R9I6E0</accession>
<evidence type="ECO:0000259" key="2">
    <source>
        <dbReference type="Pfam" id="PF14905"/>
    </source>
</evidence>
<dbReference type="AlphaFoldDB" id="R9I6E0"/>
<dbReference type="SUPFAM" id="SSF56935">
    <property type="entry name" value="Porins"/>
    <property type="match status" value="1"/>
</dbReference>
<organism evidence="3 4">
    <name type="scientific">Phocaeicola sartorii</name>
    <dbReference type="NCBI Taxonomy" id="671267"/>
    <lineage>
        <taxon>Bacteria</taxon>
        <taxon>Pseudomonadati</taxon>
        <taxon>Bacteroidota</taxon>
        <taxon>Bacteroidia</taxon>
        <taxon>Bacteroidales</taxon>
        <taxon>Bacteroidaceae</taxon>
        <taxon>Phocaeicola</taxon>
    </lineage>
</organism>
<sequence length="769" mass="86576">MKKLLLLTLCLMVKSLSMQAQTISGKLIDEHKQPIGFANIVVLSLPDSAFVAGTISDEQGAFSISGSGDNRLLKVSCLGYAPVIKSCAQSPVTIVMREDINLLGEVVVKGNRPSHKLTAEGLQTHVQGTVLSKMGTAEDVLNHIPGLQKKNGAYEVFGKGTPIIYVNGRLLRDLSELDQLKSEDIKNVELITSPGARYDASVKAVVRITTKPINGEGFGFDVRSGYNQWEYAGFVEQLNWNYRRDKLDVFGTVYYRKSEGFDESRLTQDVYVDTLWHQDNYQFAKTDRQTFTNIAGVNYAFDENHSIGVKYTLKANPDARYRTAFNSDVYADGAPYDYLANDIHAIAYYNPSHSVNVYYKGMAGKTEVDFNADYLFDKNGDRTIQCEESSNKEDRVVTSTNTLRSELFAAKLVLSRPLLGGTVMAGAEYSHTERQDDYMNPEGYVPTSFSKLKEQNISPFIEYSHATPIGQLSVGGRYEWVNFDYYEDGRYVDGQSRNFSNFFPTVSLGSEIGEMQLQLGYAAKTRRPSYQQLSNNVTYANRFTLQSGNPLLKHEVDHHVSLMGAWEFMQFSVDYNDRRNAIIYWGEQMEHNPAVTLISFKNLHSLKSVSAFLALAPKFGIWSPQLSFGLRKQWLDLETTDGLLKMNKPVFTGAFNNTFNFHHGWVASVEMSYQSKGDMENCSETKNVFYVDAGVTKFFLGNKMSVKLSGTDLFHGIKSGNRLYYNRASSLQINNYDSRKVMLTVRYKFNATRNKYKGSGAGESEKERL</sequence>
<evidence type="ECO:0000313" key="3">
    <source>
        <dbReference type="EMBL" id="EOS11661.1"/>
    </source>
</evidence>
<dbReference type="STRING" id="1235788.C802_02773"/>
<evidence type="ECO:0000313" key="4">
    <source>
        <dbReference type="Proteomes" id="UP000014200"/>
    </source>
</evidence>
<keyword evidence="1" id="KW-0732">Signal</keyword>
<dbReference type="SUPFAM" id="SSF49464">
    <property type="entry name" value="Carboxypeptidase regulatory domain-like"/>
    <property type="match status" value="1"/>
</dbReference>
<comment type="caution">
    <text evidence="3">The sequence shown here is derived from an EMBL/GenBank/DDBJ whole genome shotgun (WGS) entry which is preliminary data.</text>
</comment>
<gene>
    <name evidence="3" type="ORF">C802_02773</name>
</gene>
<reference evidence="3 4" key="1">
    <citation type="submission" date="2013-04" db="EMBL/GenBank/DDBJ databases">
        <title>The Genome Sequence of Bacteroides massiliensis dnLKV3.</title>
        <authorList>
            <consortium name="The Broad Institute Genomics Platform"/>
            <consortium name="The Broad Institute Genome Sequencing Center for Infectious Disease"/>
            <person name="Earl A."/>
            <person name="Xavier R."/>
            <person name="Kuhn K."/>
            <person name="Stappenbeck T."/>
            <person name="Walker B."/>
            <person name="Young S."/>
            <person name="Zeng Q."/>
            <person name="Gargeya S."/>
            <person name="Fitzgerald M."/>
            <person name="Haas B."/>
            <person name="Abouelleil A."/>
            <person name="Allen A.W."/>
            <person name="Alvarado L."/>
            <person name="Arachchi H.M."/>
            <person name="Berlin A.M."/>
            <person name="Chapman S.B."/>
            <person name="Gainer-Dewar J."/>
            <person name="Goldberg J."/>
            <person name="Griggs A."/>
            <person name="Gujja S."/>
            <person name="Hansen M."/>
            <person name="Howarth C."/>
            <person name="Imamovic A."/>
            <person name="Ireland A."/>
            <person name="Larimer J."/>
            <person name="McCowan C."/>
            <person name="Murphy C."/>
            <person name="Pearson M."/>
            <person name="Poon T.W."/>
            <person name="Priest M."/>
            <person name="Roberts A."/>
            <person name="Saif S."/>
            <person name="Shea T."/>
            <person name="Sisk P."/>
            <person name="Sykes S."/>
            <person name="Wortman J."/>
            <person name="Nusbaum C."/>
            <person name="Birren B."/>
        </authorList>
    </citation>
    <scope>NUCLEOTIDE SEQUENCE [LARGE SCALE GENOMIC DNA]</scope>
    <source>
        <strain evidence="4">dnLKV3</strain>
    </source>
</reference>
<dbReference type="InterPro" id="IPR041700">
    <property type="entry name" value="OMP_b-brl_3"/>
</dbReference>
<dbReference type="OrthoDB" id="905020at2"/>
<feature type="domain" description="Outer membrane protein beta-barrel" evidence="2">
    <location>
        <begin position="366"/>
        <end position="747"/>
    </location>
</feature>
<dbReference type="InterPro" id="IPR008969">
    <property type="entry name" value="CarboxyPept-like_regulatory"/>
</dbReference>